<evidence type="ECO:0000313" key="3">
    <source>
        <dbReference type="Proteomes" id="UP000838412"/>
    </source>
</evidence>
<keyword evidence="3" id="KW-1185">Reference proteome</keyword>
<reference evidence="2" key="1">
    <citation type="submission" date="2022-01" db="EMBL/GenBank/DDBJ databases">
        <authorList>
            <person name="Braso-Vives M."/>
        </authorList>
    </citation>
    <scope>NUCLEOTIDE SEQUENCE</scope>
</reference>
<proteinExistence type="predicted"/>
<feature type="region of interest" description="Disordered" evidence="1">
    <location>
        <begin position="47"/>
        <end position="67"/>
    </location>
</feature>
<feature type="region of interest" description="Disordered" evidence="1">
    <location>
        <begin position="1"/>
        <end position="31"/>
    </location>
</feature>
<protein>
    <submittedName>
        <fullName evidence="2">Hypp5137 protein</fullName>
    </submittedName>
</protein>
<evidence type="ECO:0000256" key="1">
    <source>
        <dbReference type="SAM" id="MobiDB-lite"/>
    </source>
</evidence>
<sequence length="153" mass="16914">MQLSGIDGRSVRCTEQLQDSAQDERRPHPVADGSICRVVQLLEQGSPAGAENHGVEEPPIPRRGSHKTVDDFLKTENTRQPDKNVENTLGVPMSTGFVRATVHNIEKRHQDQDGGQKFDHKALSVSNAVLSVMGDVLDGNRLYKLVTLFFTQL</sequence>
<organism evidence="2 3">
    <name type="scientific">Branchiostoma lanceolatum</name>
    <name type="common">Common lancelet</name>
    <name type="synonym">Amphioxus lanceolatum</name>
    <dbReference type="NCBI Taxonomy" id="7740"/>
    <lineage>
        <taxon>Eukaryota</taxon>
        <taxon>Metazoa</taxon>
        <taxon>Chordata</taxon>
        <taxon>Cephalochordata</taxon>
        <taxon>Leptocardii</taxon>
        <taxon>Amphioxiformes</taxon>
        <taxon>Branchiostomatidae</taxon>
        <taxon>Branchiostoma</taxon>
    </lineage>
</organism>
<dbReference type="EMBL" id="OV696694">
    <property type="protein sequence ID" value="CAH1273484.1"/>
    <property type="molecule type" value="Genomic_DNA"/>
</dbReference>
<dbReference type="AlphaFoldDB" id="A0A8K0ADS5"/>
<accession>A0A8K0ADS5</accession>
<dbReference type="Proteomes" id="UP000838412">
    <property type="component" value="Chromosome 9"/>
</dbReference>
<name>A0A8K0ADS5_BRALA</name>
<gene>
    <name evidence="2" type="primary">Hypp5137</name>
    <name evidence="2" type="ORF">BLAG_LOCUS24813</name>
</gene>
<evidence type="ECO:0000313" key="2">
    <source>
        <dbReference type="EMBL" id="CAH1273484.1"/>
    </source>
</evidence>